<keyword evidence="2" id="KW-1185">Reference proteome</keyword>
<evidence type="ECO:0000313" key="1">
    <source>
        <dbReference type="EMBL" id="QNS05500.1"/>
    </source>
</evidence>
<sequence>MTTSRPHQHRDYPIDVAQVDADVKWAQQIRLTLPPPVSVTERAVRLRGLLADLVSCGVVPENAHTRPLYRSAHYLLQLDVHGMRHTGAVDHLRALAISARAFSALYRLHQSRTQRQIESESDFPSEIEEKA</sequence>
<dbReference type="RefSeq" id="WP_188338194.1">
    <property type="nucleotide sequence ID" value="NZ_CP061281.1"/>
</dbReference>
<evidence type="ECO:0000313" key="2">
    <source>
        <dbReference type="Proteomes" id="UP000516428"/>
    </source>
</evidence>
<accession>A0A7H1B9U5</accession>
<dbReference type="EMBL" id="CP061281">
    <property type="protein sequence ID" value="QNS05500.1"/>
    <property type="molecule type" value="Genomic_DNA"/>
</dbReference>
<organism evidence="1 2">
    <name type="scientific">Streptomyces xanthii</name>
    <dbReference type="NCBI Taxonomy" id="2768069"/>
    <lineage>
        <taxon>Bacteria</taxon>
        <taxon>Bacillati</taxon>
        <taxon>Actinomycetota</taxon>
        <taxon>Actinomycetes</taxon>
        <taxon>Kitasatosporales</taxon>
        <taxon>Streptomycetaceae</taxon>
        <taxon>Streptomyces</taxon>
    </lineage>
</organism>
<name>A0A7H1B9U5_9ACTN</name>
<reference evidence="1 2" key="1">
    <citation type="submission" date="2020-09" db="EMBL/GenBank/DDBJ databases">
        <title>A novel species.</title>
        <authorList>
            <person name="Gao J."/>
        </authorList>
    </citation>
    <scope>NUCLEOTIDE SEQUENCE [LARGE SCALE GENOMIC DNA]</scope>
    <source>
        <strain evidence="1 2">CRXT-Y-14</strain>
    </source>
</reference>
<protein>
    <submittedName>
        <fullName evidence="1">Uncharacterized protein</fullName>
    </submittedName>
</protein>
<dbReference type="KEGG" id="sxn:IAG42_19150"/>
<dbReference type="Proteomes" id="UP000516428">
    <property type="component" value="Chromosome"/>
</dbReference>
<gene>
    <name evidence="1" type="ORF">IAG42_19150</name>
</gene>
<proteinExistence type="predicted"/>
<dbReference type="AlphaFoldDB" id="A0A7H1B9U5"/>